<dbReference type="EMBL" id="WRXO01000009">
    <property type="protein sequence ID" value="MVT43770.1"/>
    <property type="molecule type" value="Genomic_DNA"/>
</dbReference>
<evidence type="ECO:0000259" key="3">
    <source>
        <dbReference type="PROSITE" id="PS50075"/>
    </source>
</evidence>
<dbReference type="Gene3D" id="2.30.38.10">
    <property type="entry name" value="Luciferase, Domain 3"/>
    <property type="match status" value="1"/>
</dbReference>
<dbReference type="CDD" id="cd19531">
    <property type="entry name" value="LCL_NRPS-like"/>
    <property type="match status" value="1"/>
</dbReference>
<dbReference type="FunFam" id="2.30.38.10:FF:000001">
    <property type="entry name" value="Non-ribosomal peptide synthetase PvdI"/>
    <property type="match status" value="1"/>
</dbReference>
<dbReference type="Proteomes" id="UP000468388">
    <property type="component" value="Unassembled WGS sequence"/>
</dbReference>
<dbReference type="GO" id="GO:0044550">
    <property type="term" value="P:secondary metabolite biosynthetic process"/>
    <property type="evidence" value="ECO:0007669"/>
    <property type="project" value="TreeGrafter"/>
</dbReference>
<dbReference type="Pfam" id="PF00501">
    <property type="entry name" value="AMP-binding"/>
    <property type="match status" value="1"/>
</dbReference>
<gene>
    <name evidence="4" type="ORF">GO495_24460</name>
</gene>
<dbReference type="Gene3D" id="1.10.1200.10">
    <property type="entry name" value="ACP-like"/>
    <property type="match status" value="1"/>
</dbReference>
<dbReference type="PANTHER" id="PTHR45527">
    <property type="entry name" value="NONRIBOSOMAL PEPTIDE SYNTHETASE"/>
    <property type="match status" value="1"/>
</dbReference>
<keyword evidence="5" id="KW-1185">Reference proteome</keyword>
<dbReference type="InterPro" id="IPR023213">
    <property type="entry name" value="CAT-like_dom_sf"/>
</dbReference>
<dbReference type="InterPro" id="IPR020845">
    <property type="entry name" value="AMP-binding_CS"/>
</dbReference>
<dbReference type="SMART" id="SM00823">
    <property type="entry name" value="PKS_PP"/>
    <property type="match status" value="1"/>
</dbReference>
<feature type="domain" description="Carrier" evidence="3">
    <location>
        <begin position="1050"/>
        <end position="1125"/>
    </location>
</feature>
<protein>
    <submittedName>
        <fullName evidence="4">Amino acid adenylation domain-containing protein</fullName>
    </submittedName>
</protein>
<dbReference type="InterPro" id="IPR001242">
    <property type="entry name" value="Condensation_dom"/>
</dbReference>
<dbReference type="Pfam" id="PF00668">
    <property type="entry name" value="Condensation"/>
    <property type="match status" value="2"/>
</dbReference>
<dbReference type="FunFam" id="1.10.1200.10:FF:000016">
    <property type="entry name" value="Non-ribosomal peptide synthase"/>
    <property type="match status" value="1"/>
</dbReference>
<evidence type="ECO:0000313" key="4">
    <source>
        <dbReference type="EMBL" id="MVT43770.1"/>
    </source>
</evidence>
<dbReference type="OrthoDB" id="9778690at2"/>
<dbReference type="InterPro" id="IPR000873">
    <property type="entry name" value="AMP-dep_synth/lig_dom"/>
</dbReference>
<dbReference type="Pfam" id="PF00550">
    <property type="entry name" value="PP-binding"/>
    <property type="match status" value="1"/>
</dbReference>
<dbReference type="SUPFAM" id="SSF52777">
    <property type="entry name" value="CoA-dependent acyltransferases"/>
    <property type="match status" value="3"/>
</dbReference>
<dbReference type="PROSITE" id="PS00455">
    <property type="entry name" value="AMP_BINDING"/>
    <property type="match status" value="1"/>
</dbReference>
<dbReference type="CDD" id="cd05930">
    <property type="entry name" value="A_NRPS"/>
    <property type="match status" value="1"/>
</dbReference>
<evidence type="ECO:0000256" key="2">
    <source>
        <dbReference type="ARBA" id="ARBA00022553"/>
    </source>
</evidence>
<evidence type="ECO:0000313" key="5">
    <source>
        <dbReference type="Proteomes" id="UP000468388"/>
    </source>
</evidence>
<dbReference type="InterPro" id="IPR010071">
    <property type="entry name" value="AA_adenyl_dom"/>
</dbReference>
<dbReference type="SUPFAM" id="SSF56801">
    <property type="entry name" value="Acetyl-CoA synthetase-like"/>
    <property type="match status" value="1"/>
</dbReference>
<dbReference type="NCBIfam" id="TIGR01733">
    <property type="entry name" value="AA-adenyl-dom"/>
    <property type="match status" value="1"/>
</dbReference>
<dbReference type="InterPro" id="IPR025110">
    <property type="entry name" value="AMP-bd_C"/>
</dbReference>
<dbReference type="Gene3D" id="3.30.559.10">
    <property type="entry name" value="Chloramphenicol acetyltransferase-like domain"/>
    <property type="match status" value="2"/>
</dbReference>
<name>A0A6N8JEW8_9BACT</name>
<dbReference type="GO" id="GO:0043041">
    <property type="term" value="P:amino acid activation for nonribosomal peptide biosynthetic process"/>
    <property type="evidence" value="ECO:0007669"/>
    <property type="project" value="TreeGrafter"/>
</dbReference>
<dbReference type="GO" id="GO:0003824">
    <property type="term" value="F:catalytic activity"/>
    <property type="evidence" value="ECO:0007669"/>
    <property type="project" value="InterPro"/>
</dbReference>
<sequence>MSDEQITSLILSKAEEAGILLIIEEDKLRIRVPKNQSVDGHLLNLIQEYKDLLKGKLLLQPSLTKKVYQKINRRDSTLPGKIPLSFGQERMWFIDHLQGSVQYHMPWLFRIEGTLDLQSMERALREIIQRHEVLRTVIREEDGTGYQIITDGESWELDYMMPDDIISDGFENVSAYITDYLRRPLDLSSDIKLKAVLIRLSEKEHLLCGFVHHIAFDGWSTGILLKELSALYKTYTLNEKPTRVSLPLQYADYANWQRNHFTDEILSSPLAYWKQQLSDIEPLTLPVDHPRTADNSIDGAHTDLLISSHLKDSLQALSRREGVTMFMTLLAVFKILLYRYSRQEDICVGSPVTGRQQDELSGLIGFFLNTLALRTRVNGYKGFRSFLQEVRQTTLDAYQHQDVPFEKVVEQLGIDREGSHNPLFRVMFVLQPSQGLVVPDLEGLTVRAEALPHITSQFDLTLSVNDRPDGLYLSLTYLKDLYEPETMSKMLWHYTQLLESVVADPDCSIEQLRMLSESEEQQLLITFNNTDRQHRKNATIIDLWNEQAVAVPDNIAVVFDDTQLTYRELDEYSNQLAAYLKSKGIERGDLVPVCMESSWMFIISVIGILKAGAAYVPVDPSYPQERVAYILEDIKASIILTTKEVAEALFFEQELILMDNDWDKINAFDKMFRYTKIDAGQLAYIIYTSGSTGRPKGVMIEHGSLLNYVLYGVEHYCGNTTNNAGSFMHLSPTFDASLTALFVPLAAGKTIVIAPGKGIDAFSSTVFEKYAPYDFIKLTPAHLPLLENIIIGNGDLLTHRLVIGGEALYPHHLQHLLDDATSVEIINEYGPTETTVGSSTYVFNIKDEVLKIEKGIPIGRPVNNTKFYVLDDRLQLVPVGVPAELFIGGMGVARGYLNLPELTTKKFITNPFDSKKSSHLYRTGDIVRWLPDGTLEYLGRTDDQVKIRGFRVELDEVTHVLHQAPGVKQAAVILYEEKKLNGRIIGYIVPEMQCDHAAILSWMHERLPGYMVPEMLIELDNIPLTANGKVDKKKLSGLVADMPLTTVYESARTPLEKALTQIWEQLLPRQQIGIHDNFFELGGHSLMAMMFVALVRKRLGKEISVRSVFSYPTIASQASWLNSTEENVLLPAITKHSYIDHIPLSFGQERLWFIDKLSGSIQYHVPWSLRIKGILDVTALENAFRELIRRHEVLRTVILEEDGVGYQLLTDGCKWQLEQKTQAEVIAEGYAAISDYVQFVQGQALDLSEDVMIRSVLVKLTEEEYLLFGFVHHIAFDGWSVRLLLNELSVLYNGSGTDAILPGLAVQYADYAVWQRECLSGEVLEKKLSYWQQQLEGVQPLDLPVDHLRIPGG</sequence>
<accession>A0A6N8JEW8</accession>
<comment type="caution">
    <text evidence="4">The sequence shown here is derived from an EMBL/GenBank/DDBJ whole genome shotgun (WGS) entry which is preliminary data.</text>
</comment>
<reference evidence="4 5" key="1">
    <citation type="submission" date="2019-12" db="EMBL/GenBank/DDBJ databases">
        <title>The draft genomic sequence of strain Chitinophaga oryziterrae JCM 16595.</title>
        <authorList>
            <person name="Zhang X."/>
        </authorList>
    </citation>
    <scope>NUCLEOTIDE SEQUENCE [LARGE SCALE GENOMIC DNA]</scope>
    <source>
        <strain evidence="4 5">JCM 16595</strain>
    </source>
</reference>
<keyword evidence="2" id="KW-0597">Phosphoprotein</keyword>
<dbReference type="GO" id="GO:0072330">
    <property type="term" value="P:monocarboxylic acid biosynthetic process"/>
    <property type="evidence" value="ECO:0007669"/>
    <property type="project" value="UniProtKB-ARBA"/>
</dbReference>
<dbReference type="Gene3D" id="3.30.300.30">
    <property type="match status" value="1"/>
</dbReference>
<dbReference type="RefSeq" id="WP_157302592.1">
    <property type="nucleotide sequence ID" value="NZ_WRXO01000009.1"/>
</dbReference>
<dbReference type="InterPro" id="IPR009081">
    <property type="entry name" value="PP-bd_ACP"/>
</dbReference>
<dbReference type="PANTHER" id="PTHR45527:SF1">
    <property type="entry name" value="FATTY ACID SYNTHASE"/>
    <property type="match status" value="1"/>
</dbReference>
<feature type="non-terminal residue" evidence="4">
    <location>
        <position position="1353"/>
    </location>
</feature>
<dbReference type="GO" id="GO:0031177">
    <property type="term" value="F:phosphopantetheine binding"/>
    <property type="evidence" value="ECO:0007669"/>
    <property type="project" value="InterPro"/>
</dbReference>
<dbReference type="Gene3D" id="3.40.50.980">
    <property type="match status" value="2"/>
</dbReference>
<dbReference type="PROSITE" id="PS50075">
    <property type="entry name" value="CARRIER"/>
    <property type="match status" value="1"/>
</dbReference>
<keyword evidence="1" id="KW-0596">Phosphopantetheine</keyword>
<dbReference type="FunFam" id="3.40.50.980:FF:000001">
    <property type="entry name" value="Non-ribosomal peptide synthetase"/>
    <property type="match status" value="1"/>
</dbReference>
<dbReference type="Gene3D" id="3.30.559.30">
    <property type="entry name" value="Nonribosomal peptide synthetase, condensation domain"/>
    <property type="match status" value="2"/>
</dbReference>
<dbReference type="InterPro" id="IPR045851">
    <property type="entry name" value="AMP-bd_C_sf"/>
</dbReference>
<dbReference type="InterPro" id="IPR020806">
    <property type="entry name" value="PKS_PP-bd"/>
</dbReference>
<dbReference type="SUPFAM" id="SSF47336">
    <property type="entry name" value="ACP-like"/>
    <property type="match status" value="1"/>
</dbReference>
<evidence type="ECO:0000256" key="1">
    <source>
        <dbReference type="ARBA" id="ARBA00022450"/>
    </source>
</evidence>
<proteinExistence type="predicted"/>
<organism evidence="4 5">
    <name type="scientific">Chitinophaga oryziterrae</name>
    <dbReference type="NCBI Taxonomy" id="1031224"/>
    <lineage>
        <taxon>Bacteria</taxon>
        <taxon>Pseudomonadati</taxon>
        <taxon>Bacteroidota</taxon>
        <taxon>Chitinophagia</taxon>
        <taxon>Chitinophagales</taxon>
        <taxon>Chitinophagaceae</taxon>
        <taxon>Chitinophaga</taxon>
    </lineage>
</organism>
<dbReference type="InterPro" id="IPR036736">
    <property type="entry name" value="ACP-like_sf"/>
</dbReference>
<dbReference type="GO" id="GO:0005737">
    <property type="term" value="C:cytoplasm"/>
    <property type="evidence" value="ECO:0007669"/>
    <property type="project" value="TreeGrafter"/>
</dbReference>
<dbReference type="Pfam" id="PF13193">
    <property type="entry name" value="AMP-binding_C"/>
    <property type="match status" value="1"/>
</dbReference>